<dbReference type="PANTHER" id="PTHR13479:SF40">
    <property type="entry name" value="SMALL RIBOSOMAL SUBUNIT PROTEIN BS18M"/>
    <property type="match status" value="1"/>
</dbReference>
<evidence type="ECO:0000313" key="8">
    <source>
        <dbReference type="Proteomes" id="UP000245884"/>
    </source>
</evidence>
<dbReference type="Proteomes" id="UP000245884">
    <property type="component" value="Unassembled WGS sequence"/>
</dbReference>
<dbReference type="GO" id="GO:0070181">
    <property type="term" value="F:small ribosomal subunit rRNA binding"/>
    <property type="evidence" value="ECO:0007669"/>
    <property type="project" value="TreeGrafter"/>
</dbReference>
<proteinExistence type="inferred from homology"/>
<keyword evidence="3 5" id="KW-0687">Ribonucleoprotein</keyword>
<dbReference type="NCBIfam" id="TIGR00165">
    <property type="entry name" value="S18"/>
    <property type="match status" value="1"/>
</dbReference>
<dbReference type="AlphaFoldDB" id="A0A316V318"/>
<organism evidence="7 8">
    <name type="scientific">Jaminaea rosea</name>
    <dbReference type="NCBI Taxonomy" id="1569628"/>
    <lineage>
        <taxon>Eukaryota</taxon>
        <taxon>Fungi</taxon>
        <taxon>Dikarya</taxon>
        <taxon>Basidiomycota</taxon>
        <taxon>Ustilaginomycotina</taxon>
        <taxon>Exobasidiomycetes</taxon>
        <taxon>Microstromatales</taxon>
        <taxon>Microstromatales incertae sedis</taxon>
        <taxon>Jaminaea</taxon>
    </lineage>
</organism>
<dbReference type="RefSeq" id="XP_025364447.1">
    <property type="nucleotide sequence ID" value="XM_025505568.1"/>
</dbReference>
<dbReference type="EMBL" id="KZ819663">
    <property type="protein sequence ID" value="PWN29835.1"/>
    <property type="molecule type" value="Genomic_DNA"/>
</dbReference>
<dbReference type="InterPro" id="IPR001648">
    <property type="entry name" value="Ribosomal_bS18"/>
</dbReference>
<dbReference type="PRINTS" id="PR00974">
    <property type="entry name" value="RIBOSOMALS18"/>
</dbReference>
<evidence type="ECO:0000256" key="1">
    <source>
        <dbReference type="ARBA" id="ARBA00005589"/>
    </source>
</evidence>
<dbReference type="GO" id="GO:0032543">
    <property type="term" value="P:mitochondrial translation"/>
    <property type="evidence" value="ECO:0007669"/>
    <property type="project" value="TreeGrafter"/>
</dbReference>
<dbReference type="Pfam" id="PF01084">
    <property type="entry name" value="Ribosomal_S18"/>
    <property type="match status" value="1"/>
</dbReference>
<evidence type="ECO:0000256" key="6">
    <source>
        <dbReference type="SAM" id="MobiDB-lite"/>
    </source>
</evidence>
<dbReference type="InterPro" id="IPR036870">
    <property type="entry name" value="Ribosomal_bS18_sf"/>
</dbReference>
<dbReference type="GeneID" id="37027391"/>
<evidence type="ECO:0000256" key="5">
    <source>
        <dbReference type="RuleBase" id="RU003910"/>
    </source>
</evidence>
<name>A0A316V318_9BASI</name>
<dbReference type="PANTHER" id="PTHR13479">
    <property type="entry name" value="30S RIBOSOMAL PROTEIN S18"/>
    <property type="match status" value="1"/>
</dbReference>
<comment type="similarity">
    <text evidence="1 5">Belongs to the bacterial ribosomal protein bS18 family.</text>
</comment>
<dbReference type="Gene3D" id="4.10.640.10">
    <property type="entry name" value="Ribosomal protein S18"/>
    <property type="match status" value="1"/>
</dbReference>
<feature type="region of interest" description="Disordered" evidence="6">
    <location>
        <begin position="1"/>
        <end position="112"/>
    </location>
</feature>
<reference evidence="7 8" key="1">
    <citation type="journal article" date="2018" name="Mol. Biol. Evol.">
        <title>Broad Genomic Sampling Reveals a Smut Pathogenic Ancestry of the Fungal Clade Ustilaginomycotina.</title>
        <authorList>
            <person name="Kijpornyongpan T."/>
            <person name="Mondo S.J."/>
            <person name="Barry K."/>
            <person name="Sandor L."/>
            <person name="Lee J."/>
            <person name="Lipzen A."/>
            <person name="Pangilinan J."/>
            <person name="LaButti K."/>
            <person name="Hainaut M."/>
            <person name="Henrissat B."/>
            <person name="Grigoriev I.V."/>
            <person name="Spatafora J.W."/>
            <person name="Aime M.C."/>
        </authorList>
    </citation>
    <scope>NUCLEOTIDE SEQUENCE [LARGE SCALE GENOMIC DNA]</scope>
    <source>
        <strain evidence="7 8">MCA 5214</strain>
    </source>
</reference>
<accession>A0A316V318</accession>
<dbReference type="OrthoDB" id="21463at2759"/>
<evidence type="ECO:0000256" key="3">
    <source>
        <dbReference type="ARBA" id="ARBA00023274"/>
    </source>
</evidence>
<dbReference type="GO" id="GO:0003735">
    <property type="term" value="F:structural constituent of ribosome"/>
    <property type="evidence" value="ECO:0007669"/>
    <property type="project" value="InterPro"/>
</dbReference>
<feature type="compositionally biased region" description="Low complexity" evidence="6">
    <location>
        <begin position="55"/>
        <end position="64"/>
    </location>
</feature>
<feature type="compositionally biased region" description="Low complexity" evidence="6">
    <location>
        <begin position="21"/>
        <end position="36"/>
    </location>
</feature>
<protein>
    <recommendedName>
        <fullName evidence="4">Small ribosomal subunit protein bS18m</fullName>
    </recommendedName>
</protein>
<dbReference type="SUPFAM" id="SSF46911">
    <property type="entry name" value="Ribosomal protein S18"/>
    <property type="match status" value="1"/>
</dbReference>
<sequence length="239" mass="25231">MSSPSTLASMIRAAQRTLPASPLATSSRRTLTSSAPRRADDPTSGVRDYVQSLTSSAASASSSSRTPAFRAGSRSPASPSFAVNSPRAAPNHLGAMRSPSAGPGGVGAGGVARPAANATAKAQAIRMAFHGQHYTPPSLTSPAQISQQTSRARPLLGPPKHIAVQIDQIHRLGLNPAKPSLQDDSYKNPALMTQFVTEMGKIMPRSQTMLTRKSQRRVGKAVRRMRSMGLMPVLARPQF</sequence>
<evidence type="ECO:0000256" key="4">
    <source>
        <dbReference type="ARBA" id="ARBA00035264"/>
    </source>
</evidence>
<gene>
    <name evidence="7" type="ORF">BDZ90DRAFT_230673</name>
</gene>
<keyword evidence="8" id="KW-1185">Reference proteome</keyword>
<keyword evidence="2 5" id="KW-0689">Ribosomal protein</keyword>
<dbReference type="STRING" id="1569628.A0A316V318"/>
<evidence type="ECO:0000313" key="7">
    <source>
        <dbReference type="EMBL" id="PWN29835.1"/>
    </source>
</evidence>
<dbReference type="GO" id="GO:0005763">
    <property type="term" value="C:mitochondrial small ribosomal subunit"/>
    <property type="evidence" value="ECO:0007669"/>
    <property type="project" value="TreeGrafter"/>
</dbReference>
<evidence type="ECO:0000256" key="2">
    <source>
        <dbReference type="ARBA" id="ARBA00022980"/>
    </source>
</evidence>